<gene>
    <name evidence="1" type="ORF">PRUB_b1007</name>
</gene>
<proteinExistence type="predicted"/>
<evidence type="ECO:0000313" key="1">
    <source>
        <dbReference type="EMBL" id="KAF7781698.1"/>
    </source>
</evidence>
<reference evidence="1 2" key="1">
    <citation type="journal article" date="2012" name="J. Bacteriol.">
        <title>Genome sequence of the cycloprodigiosin-producing bacterial strain Pseudoalteromonas rubra ATCC 29570(T).</title>
        <authorList>
            <person name="Xie B.B."/>
            <person name="Shu Y.L."/>
            <person name="Qin Q.L."/>
            <person name="Rong J.C."/>
            <person name="Zhang X.Y."/>
            <person name="Chen X.L."/>
            <person name="Zhou B.C."/>
            <person name="Zhang Y.Z."/>
        </authorList>
    </citation>
    <scope>NUCLEOTIDE SEQUENCE [LARGE SCALE GENOMIC DNA]</scope>
    <source>
        <strain evidence="1 2">DSM 6842</strain>
    </source>
</reference>
<name>A0A8T0C366_9GAMM</name>
<evidence type="ECO:0000313" key="2">
    <source>
        <dbReference type="Proteomes" id="UP000016480"/>
    </source>
</evidence>
<organism evidence="1 2">
    <name type="scientific">Pseudoalteromonas rubra</name>
    <dbReference type="NCBI Taxonomy" id="43658"/>
    <lineage>
        <taxon>Bacteria</taxon>
        <taxon>Pseudomonadati</taxon>
        <taxon>Pseudomonadota</taxon>
        <taxon>Gammaproteobacteria</taxon>
        <taxon>Alteromonadales</taxon>
        <taxon>Pseudoalteromonadaceae</taxon>
        <taxon>Pseudoalteromonas</taxon>
    </lineage>
</organism>
<accession>A0A8T0C366</accession>
<protein>
    <submittedName>
        <fullName evidence="1">Uncharacterized protein</fullName>
    </submittedName>
</protein>
<dbReference type="EMBL" id="AHCD03000044">
    <property type="protein sequence ID" value="KAF7781698.1"/>
    <property type="molecule type" value="Genomic_DNA"/>
</dbReference>
<sequence>MCVFPVTNVTRYKLPMCGDGLIAGQFTCCRHNTKYRYYY</sequence>
<comment type="caution">
    <text evidence="1">The sequence shown here is derived from an EMBL/GenBank/DDBJ whole genome shotgun (WGS) entry which is preliminary data.</text>
</comment>
<dbReference type="AlphaFoldDB" id="A0A8T0C366"/>
<dbReference type="Proteomes" id="UP000016480">
    <property type="component" value="Unassembled WGS sequence"/>
</dbReference>